<evidence type="ECO:0000256" key="2">
    <source>
        <dbReference type="ARBA" id="ARBA00005745"/>
    </source>
</evidence>
<dbReference type="InterPro" id="IPR042094">
    <property type="entry name" value="T2SS_GspF_sf"/>
</dbReference>
<evidence type="ECO:0000313" key="10">
    <source>
        <dbReference type="Proteomes" id="UP000045285"/>
    </source>
</evidence>
<feature type="transmembrane region" description="Helical" evidence="7">
    <location>
        <begin position="254"/>
        <end position="274"/>
    </location>
</feature>
<dbReference type="AlphaFoldDB" id="A0A090DW89"/>
<dbReference type="PRINTS" id="PR00812">
    <property type="entry name" value="BCTERIALGSPF"/>
</dbReference>
<dbReference type="PANTHER" id="PTHR30012">
    <property type="entry name" value="GENERAL SECRETION PATHWAY PROTEIN"/>
    <property type="match status" value="1"/>
</dbReference>
<accession>A0A090DW89</accession>
<proteinExistence type="inferred from homology"/>
<dbReference type="EMBL" id="CCMZ01000029">
    <property type="protein sequence ID" value="CDX21261.1"/>
    <property type="molecule type" value="Genomic_DNA"/>
</dbReference>
<evidence type="ECO:0000256" key="3">
    <source>
        <dbReference type="ARBA" id="ARBA00022475"/>
    </source>
</evidence>
<sequence>MPAFAYRAYLADGARENGVVEAPTKQDAARKLAQQGRRSYHLVPASEEKAQIKLPRKASLTLTRRVDLSRLFAELSVLLSAGFTIDRALNAVISGEGSATRRQQLQTVLDLTTGGRSIADAFLTLPGITPDVAAMLASGERSGKMAYICQRLADAFEARAKRRTAIIETLTYPAFLLLVMCGAMVILATVLVPALEPIFEGSSASKPFTMRMLSAFGHVFDDYPFVFPLAALLALLFYLAASKSPAAKSAFSRWLLRIPVIGPLIVNAVLARYLETMSLLLGNGVTMSEALRLATNVSQQASLKASFAAIEEEVANGARLHNAAANAKLFDNATLSLISLGDDANALPVVLDRAGKMLQSAVTRRIDALLKLLTPAMTISLGFLVGSLVVSVMTTILSINDLALQ</sequence>
<keyword evidence="5 7" id="KW-1133">Transmembrane helix</keyword>
<evidence type="ECO:0000256" key="6">
    <source>
        <dbReference type="ARBA" id="ARBA00023136"/>
    </source>
</evidence>
<feature type="domain" description="Type II secretion system protein GspF" evidence="8">
    <location>
        <begin position="73"/>
        <end position="193"/>
    </location>
</feature>
<protein>
    <submittedName>
        <fullName evidence="9">General secretion protein F</fullName>
    </submittedName>
</protein>
<evidence type="ECO:0000313" key="9">
    <source>
        <dbReference type="EMBL" id="CDX21261.1"/>
    </source>
</evidence>
<evidence type="ECO:0000256" key="4">
    <source>
        <dbReference type="ARBA" id="ARBA00022692"/>
    </source>
</evidence>
<reference evidence="10" key="1">
    <citation type="submission" date="2014-08" db="EMBL/GenBank/DDBJ databases">
        <authorList>
            <person name="Moulin L."/>
        </authorList>
    </citation>
    <scope>NUCLEOTIDE SEQUENCE [LARGE SCALE GENOMIC DNA]</scope>
</reference>
<keyword evidence="4 7" id="KW-0812">Transmembrane</keyword>
<evidence type="ECO:0000256" key="1">
    <source>
        <dbReference type="ARBA" id="ARBA00004651"/>
    </source>
</evidence>
<gene>
    <name evidence="9" type="ORF">MPL3356_350022</name>
</gene>
<feature type="transmembrane region" description="Helical" evidence="7">
    <location>
        <begin position="223"/>
        <end position="242"/>
    </location>
</feature>
<dbReference type="Gene3D" id="1.20.81.30">
    <property type="entry name" value="Type II secretion system (T2SS), domain F"/>
    <property type="match status" value="2"/>
</dbReference>
<comment type="subcellular location">
    <subcellularLocation>
        <location evidence="1">Cell membrane</location>
        <topology evidence="1">Multi-pass membrane protein</topology>
    </subcellularLocation>
</comment>
<feature type="domain" description="Type II secretion system protein GspF" evidence="8">
    <location>
        <begin position="274"/>
        <end position="394"/>
    </location>
</feature>
<dbReference type="Pfam" id="PF00482">
    <property type="entry name" value="T2SSF"/>
    <property type="match status" value="2"/>
</dbReference>
<dbReference type="GO" id="GO:0005886">
    <property type="term" value="C:plasma membrane"/>
    <property type="evidence" value="ECO:0007669"/>
    <property type="project" value="UniProtKB-SubCell"/>
</dbReference>
<dbReference type="PANTHER" id="PTHR30012:SF0">
    <property type="entry name" value="TYPE II SECRETION SYSTEM PROTEIN F-RELATED"/>
    <property type="match status" value="1"/>
</dbReference>
<keyword evidence="10" id="KW-1185">Reference proteome</keyword>
<organism evidence="9 10">
    <name type="scientific">Mesorhizobium plurifarium</name>
    <dbReference type="NCBI Taxonomy" id="69974"/>
    <lineage>
        <taxon>Bacteria</taxon>
        <taxon>Pseudomonadati</taxon>
        <taxon>Pseudomonadota</taxon>
        <taxon>Alphaproteobacteria</taxon>
        <taxon>Hyphomicrobiales</taxon>
        <taxon>Phyllobacteriaceae</taxon>
        <taxon>Mesorhizobium</taxon>
    </lineage>
</organism>
<comment type="similarity">
    <text evidence="2">Belongs to the GSP F family.</text>
</comment>
<evidence type="ECO:0000259" key="8">
    <source>
        <dbReference type="Pfam" id="PF00482"/>
    </source>
</evidence>
<dbReference type="InterPro" id="IPR018076">
    <property type="entry name" value="T2SS_GspF_dom"/>
</dbReference>
<keyword evidence="3" id="KW-1003">Cell membrane</keyword>
<dbReference type="Proteomes" id="UP000045285">
    <property type="component" value="Unassembled WGS sequence"/>
</dbReference>
<dbReference type="InterPro" id="IPR003004">
    <property type="entry name" value="GspF/PilC"/>
</dbReference>
<feature type="transmembrane region" description="Helical" evidence="7">
    <location>
        <begin position="170"/>
        <end position="195"/>
    </location>
</feature>
<feature type="transmembrane region" description="Helical" evidence="7">
    <location>
        <begin position="379"/>
        <end position="399"/>
    </location>
</feature>
<evidence type="ECO:0000256" key="7">
    <source>
        <dbReference type="SAM" id="Phobius"/>
    </source>
</evidence>
<evidence type="ECO:0000256" key="5">
    <source>
        <dbReference type="ARBA" id="ARBA00022989"/>
    </source>
</evidence>
<keyword evidence="6 7" id="KW-0472">Membrane</keyword>
<name>A0A090DW89_MESPL</name>